<dbReference type="Pfam" id="PF05016">
    <property type="entry name" value="ParE_toxin"/>
    <property type="match status" value="1"/>
</dbReference>
<gene>
    <name evidence="2" type="ORF">NCTC11466_04693</name>
</gene>
<protein>
    <submittedName>
        <fullName evidence="2">Plasmid stabilisation system protein</fullName>
    </submittedName>
</protein>
<keyword evidence="1" id="KW-1277">Toxin-antitoxin system</keyword>
<organism evidence="2 3">
    <name type="scientific">Cedecea lapagei</name>
    <dbReference type="NCBI Taxonomy" id="158823"/>
    <lineage>
        <taxon>Bacteria</taxon>
        <taxon>Pseudomonadati</taxon>
        <taxon>Pseudomonadota</taxon>
        <taxon>Gammaproteobacteria</taxon>
        <taxon>Enterobacterales</taxon>
        <taxon>Enterobacteriaceae</taxon>
        <taxon>Cedecea</taxon>
    </lineage>
</organism>
<dbReference type="InterPro" id="IPR035093">
    <property type="entry name" value="RelE/ParE_toxin_dom_sf"/>
</dbReference>
<dbReference type="EMBL" id="LR134201">
    <property type="protein sequence ID" value="VEC02260.1"/>
    <property type="molecule type" value="Genomic_DNA"/>
</dbReference>
<dbReference type="KEGG" id="clap:NCTC11466_04693"/>
<dbReference type="InterPro" id="IPR007712">
    <property type="entry name" value="RelE/ParE_toxin"/>
</dbReference>
<dbReference type="Gene3D" id="3.30.2310.20">
    <property type="entry name" value="RelE-like"/>
    <property type="match status" value="1"/>
</dbReference>
<evidence type="ECO:0000313" key="2">
    <source>
        <dbReference type="EMBL" id="VEC02260.1"/>
    </source>
</evidence>
<evidence type="ECO:0000313" key="3">
    <source>
        <dbReference type="Proteomes" id="UP000274122"/>
    </source>
</evidence>
<evidence type="ECO:0000256" key="1">
    <source>
        <dbReference type="ARBA" id="ARBA00022649"/>
    </source>
</evidence>
<dbReference type="AlphaFoldDB" id="A0A447V8Z6"/>
<accession>A0A447V8Z6</accession>
<sequence>MENVLDSIVRSPLMGWEYPEIDENIRRVDYRLHAIFYRKREKDIFILRILHQKMEPLLYYPEYL</sequence>
<reference evidence="2 3" key="1">
    <citation type="submission" date="2018-12" db="EMBL/GenBank/DDBJ databases">
        <authorList>
            <consortium name="Pathogen Informatics"/>
        </authorList>
    </citation>
    <scope>NUCLEOTIDE SEQUENCE [LARGE SCALE GENOMIC DNA]</scope>
    <source>
        <strain evidence="2 3">NCTC11466</strain>
    </source>
</reference>
<keyword evidence="3" id="KW-1185">Reference proteome</keyword>
<name>A0A447V8Z6_9ENTR</name>
<dbReference type="Proteomes" id="UP000274122">
    <property type="component" value="Chromosome"/>
</dbReference>
<proteinExistence type="predicted"/>